<comment type="caution">
    <text evidence="1">The sequence shown here is derived from an EMBL/GenBank/DDBJ whole genome shotgun (WGS) entry which is preliminary data.</text>
</comment>
<reference evidence="1" key="2">
    <citation type="journal article" date="2020" name="Nat. Commun.">
        <title>Large-scale genome sequencing of mycorrhizal fungi provides insights into the early evolution of symbiotic traits.</title>
        <authorList>
            <person name="Miyauchi S."/>
            <person name="Kiss E."/>
            <person name="Kuo A."/>
            <person name="Drula E."/>
            <person name="Kohler A."/>
            <person name="Sanchez-Garcia M."/>
            <person name="Morin E."/>
            <person name="Andreopoulos B."/>
            <person name="Barry K.W."/>
            <person name="Bonito G."/>
            <person name="Buee M."/>
            <person name="Carver A."/>
            <person name="Chen C."/>
            <person name="Cichocki N."/>
            <person name="Clum A."/>
            <person name="Culley D."/>
            <person name="Crous P.W."/>
            <person name="Fauchery L."/>
            <person name="Girlanda M."/>
            <person name="Hayes R.D."/>
            <person name="Keri Z."/>
            <person name="LaButti K."/>
            <person name="Lipzen A."/>
            <person name="Lombard V."/>
            <person name="Magnuson J."/>
            <person name="Maillard F."/>
            <person name="Murat C."/>
            <person name="Nolan M."/>
            <person name="Ohm R.A."/>
            <person name="Pangilinan J."/>
            <person name="Pereira M.F."/>
            <person name="Perotto S."/>
            <person name="Peter M."/>
            <person name="Pfister S."/>
            <person name="Riley R."/>
            <person name="Sitrit Y."/>
            <person name="Stielow J.B."/>
            <person name="Szollosi G."/>
            <person name="Zifcakova L."/>
            <person name="Stursova M."/>
            <person name="Spatafora J.W."/>
            <person name="Tedersoo L."/>
            <person name="Vaario L.M."/>
            <person name="Yamada A."/>
            <person name="Yan M."/>
            <person name="Wang P."/>
            <person name="Xu J."/>
            <person name="Bruns T."/>
            <person name="Baldrian P."/>
            <person name="Vilgalys R."/>
            <person name="Dunand C."/>
            <person name="Henrissat B."/>
            <person name="Grigoriev I.V."/>
            <person name="Hibbett D."/>
            <person name="Nagy L.G."/>
            <person name="Martin F.M."/>
        </authorList>
    </citation>
    <scope>NUCLEOTIDE SEQUENCE</scope>
    <source>
        <strain evidence="1">P2</strain>
    </source>
</reference>
<reference evidence="1" key="1">
    <citation type="submission" date="2019-10" db="EMBL/GenBank/DDBJ databases">
        <authorList>
            <consortium name="DOE Joint Genome Institute"/>
            <person name="Kuo A."/>
            <person name="Miyauchi S."/>
            <person name="Kiss E."/>
            <person name="Drula E."/>
            <person name="Kohler A."/>
            <person name="Sanchez-Garcia M."/>
            <person name="Andreopoulos B."/>
            <person name="Barry K.W."/>
            <person name="Bonito G."/>
            <person name="Buee M."/>
            <person name="Carver A."/>
            <person name="Chen C."/>
            <person name="Cichocki N."/>
            <person name="Clum A."/>
            <person name="Culley D."/>
            <person name="Crous P.W."/>
            <person name="Fauchery L."/>
            <person name="Girlanda M."/>
            <person name="Hayes R."/>
            <person name="Keri Z."/>
            <person name="Labutti K."/>
            <person name="Lipzen A."/>
            <person name="Lombard V."/>
            <person name="Magnuson J."/>
            <person name="Maillard F."/>
            <person name="Morin E."/>
            <person name="Murat C."/>
            <person name="Nolan M."/>
            <person name="Ohm R."/>
            <person name="Pangilinan J."/>
            <person name="Pereira M."/>
            <person name="Perotto S."/>
            <person name="Peter M."/>
            <person name="Riley R."/>
            <person name="Sitrit Y."/>
            <person name="Stielow B."/>
            <person name="Szollosi G."/>
            <person name="Zifcakova L."/>
            <person name="Stursova M."/>
            <person name="Spatafora J.W."/>
            <person name="Tedersoo L."/>
            <person name="Vaario L.-M."/>
            <person name="Yamada A."/>
            <person name="Yan M."/>
            <person name="Wang P."/>
            <person name="Xu J."/>
            <person name="Bruns T."/>
            <person name="Baldrian P."/>
            <person name="Vilgalys R."/>
            <person name="Henrissat B."/>
            <person name="Grigoriev I.V."/>
            <person name="Hibbett D."/>
            <person name="Nagy L.G."/>
            <person name="Martin F.M."/>
        </authorList>
    </citation>
    <scope>NUCLEOTIDE SEQUENCE</scope>
    <source>
        <strain evidence="1">P2</strain>
    </source>
</reference>
<evidence type="ECO:0000313" key="1">
    <source>
        <dbReference type="EMBL" id="KAF9645912.1"/>
    </source>
</evidence>
<dbReference type="Proteomes" id="UP000886501">
    <property type="component" value="Unassembled WGS sequence"/>
</dbReference>
<gene>
    <name evidence="1" type="ORF">BDM02DRAFT_3119536</name>
</gene>
<dbReference type="EMBL" id="MU118074">
    <property type="protein sequence ID" value="KAF9645912.1"/>
    <property type="molecule type" value="Genomic_DNA"/>
</dbReference>
<sequence length="77" mass="8791">MGMRVVRYTSAKPYTNSTHLNKPTQQFHTLILPTAIRYIQVENAQGAFGAIQTARPARRIIKGKKELRVQLRVSRGR</sequence>
<evidence type="ECO:0000313" key="2">
    <source>
        <dbReference type="Proteomes" id="UP000886501"/>
    </source>
</evidence>
<proteinExistence type="predicted"/>
<protein>
    <submittedName>
        <fullName evidence="1">Uncharacterized protein</fullName>
    </submittedName>
</protein>
<organism evidence="1 2">
    <name type="scientific">Thelephora ganbajun</name>
    <name type="common">Ganba fungus</name>
    <dbReference type="NCBI Taxonomy" id="370292"/>
    <lineage>
        <taxon>Eukaryota</taxon>
        <taxon>Fungi</taxon>
        <taxon>Dikarya</taxon>
        <taxon>Basidiomycota</taxon>
        <taxon>Agaricomycotina</taxon>
        <taxon>Agaricomycetes</taxon>
        <taxon>Thelephorales</taxon>
        <taxon>Thelephoraceae</taxon>
        <taxon>Thelephora</taxon>
    </lineage>
</organism>
<accession>A0ACB6Z8L5</accession>
<keyword evidence="2" id="KW-1185">Reference proteome</keyword>
<name>A0ACB6Z8L5_THEGA</name>